<dbReference type="Proteomes" id="UP000235672">
    <property type="component" value="Unassembled WGS sequence"/>
</dbReference>
<dbReference type="AlphaFoldDB" id="A0A2J6PNT2"/>
<evidence type="ECO:0000313" key="1">
    <source>
        <dbReference type="EMBL" id="PMD15691.1"/>
    </source>
</evidence>
<accession>A0A2J6PNT2</accession>
<protein>
    <submittedName>
        <fullName evidence="1">Uncharacterized protein</fullName>
    </submittedName>
</protein>
<organism evidence="1 2">
    <name type="scientific">Hyaloscypha hepaticicola</name>
    <dbReference type="NCBI Taxonomy" id="2082293"/>
    <lineage>
        <taxon>Eukaryota</taxon>
        <taxon>Fungi</taxon>
        <taxon>Dikarya</taxon>
        <taxon>Ascomycota</taxon>
        <taxon>Pezizomycotina</taxon>
        <taxon>Leotiomycetes</taxon>
        <taxon>Helotiales</taxon>
        <taxon>Hyaloscyphaceae</taxon>
        <taxon>Hyaloscypha</taxon>
    </lineage>
</organism>
<evidence type="ECO:0000313" key="2">
    <source>
        <dbReference type="Proteomes" id="UP000235672"/>
    </source>
</evidence>
<gene>
    <name evidence="1" type="ORF">NA56DRAFT_328890</name>
</gene>
<proteinExistence type="predicted"/>
<dbReference type="EMBL" id="KZ613511">
    <property type="protein sequence ID" value="PMD15691.1"/>
    <property type="molecule type" value="Genomic_DNA"/>
</dbReference>
<sequence>MTLASVILSKNKASKCTPKAEDIILFYSSLSRRLPDTCISFPSPSLIFPTIPPTLTLIPRHSPPSLRHHPPYLHLHPHHHAHLHLHHLQGRNFRGKMTGAGLVS</sequence>
<keyword evidence="2" id="KW-1185">Reference proteome</keyword>
<reference evidence="1 2" key="1">
    <citation type="submission" date="2016-05" db="EMBL/GenBank/DDBJ databases">
        <title>A degradative enzymes factory behind the ericoid mycorrhizal symbiosis.</title>
        <authorList>
            <consortium name="DOE Joint Genome Institute"/>
            <person name="Martino E."/>
            <person name="Morin E."/>
            <person name="Grelet G."/>
            <person name="Kuo A."/>
            <person name="Kohler A."/>
            <person name="Daghino S."/>
            <person name="Barry K."/>
            <person name="Choi C."/>
            <person name="Cichocki N."/>
            <person name="Clum A."/>
            <person name="Copeland A."/>
            <person name="Hainaut M."/>
            <person name="Haridas S."/>
            <person name="Labutti K."/>
            <person name="Lindquist E."/>
            <person name="Lipzen A."/>
            <person name="Khouja H.-R."/>
            <person name="Murat C."/>
            <person name="Ohm R."/>
            <person name="Olson A."/>
            <person name="Spatafora J."/>
            <person name="Veneault-Fourrey C."/>
            <person name="Henrissat B."/>
            <person name="Grigoriev I."/>
            <person name="Martin F."/>
            <person name="Perotto S."/>
        </authorList>
    </citation>
    <scope>NUCLEOTIDE SEQUENCE [LARGE SCALE GENOMIC DNA]</scope>
    <source>
        <strain evidence="1 2">UAMH 7357</strain>
    </source>
</reference>
<name>A0A2J6PNT2_9HELO</name>